<dbReference type="EMBL" id="JBHTJW010000002">
    <property type="protein sequence ID" value="MFD0929499.1"/>
    <property type="molecule type" value="Genomic_DNA"/>
</dbReference>
<evidence type="ECO:0000256" key="12">
    <source>
        <dbReference type="ARBA" id="ARBA00023268"/>
    </source>
</evidence>
<comment type="cofactor">
    <cofactor evidence="15">
        <name>Zn(2+)</name>
        <dbReference type="ChEBI" id="CHEBI:29105"/>
    </cofactor>
    <text evidence="15">Binds 1 zinc ion per subunit.</text>
</comment>
<dbReference type="InterPro" id="IPR012319">
    <property type="entry name" value="FPG_cat"/>
</dbReference>
<comment type="caution">
    <text evidence="18">The sequence shown here is derived from an EMBL/GenBank/DDBJ whole genome shotgun (WGS) entry which is preliminary data.</text>
</comment>
<dbReference type="EC" id="3.2.2.23" evidence="15"/>
<dbReference type="HAMAP" id="MF_00103">
    <property type="entry name" value="Fapy_DNA_glycosyl"/>
    <property type="match status" value="1"/>
</dbReference>
<feature type="domain" description="FPG-type" evidence="16">
    <location>
        <begin position="240"/>
        <end position="274"/>
    </location>
</feature>
<dbReference type="Gene3D" id="3.20.190.10">
    <property type="entry name" value="MutM-like, N-terminal"/>
    <property type="match status" value="1"/>
</dbReference>
<evidence type="ECO:0000256" key="9">
    <source>
        <dbReference type="ARBA" id="ARBA00023125"/>
    </source>
</evidence>
<evidence type="ECO:0000256" key="2">
    <source>
        <dbReference type="ARBA" id="ARBA00009409"/>
    </source>
</evidence>
<comment type="subunit">
    <text evidence="3 15">Monomer.</text>
</comment>
<accession>A0ABW3GFU7</accession>
<dbReference type="InterPro" id="IPR010663">
    <property type="entry name" value="Znf_FPG/IleRS"/>
</dbReference>
<proteinExistence type="inferred from homology"/>
<keyword evidence="9 15" id="KW-0238">DNA-binding</keyword>
<dbReference type="InterPro" id="IPR010979">
    <property type="entry name" value="Ribosomal_uS13-like_H2TH"/>
</dbReference>
<dbReference type="EC" id="4.2.99.18" evidence="15"/>
<evidence type="ECO:0000256" key="11">
    <source>
        <dbReference type="ARBA" id="ARBA00023239"/>
    </source>
</evidence>
<keyword evidence="19" id="KW-1185">Reference proteome</keyword>
<evidence type="ECO:0000313" key="19">
    <source>
        <dbReference type="Proteomes" id="UP001597106"/>
    </source>
</evidence>
<dbReference type="NCBIfam" id="NF002211">
    <property type="entry name" value="PRK01103.1"/>
    <property type="match status" value="1"/>
</dbReference>
<dbReference type="SUPFAM" id="SSF81624">
    <property type="entry name" value="N-terminal domain of MutM-like DNA repair proteins"/>
    <property type="match status" value="1"/>
</dbReference>
<comment type="similarity">
    <text evidence="2 15">Belongs to the FPG family.</text>
</comment>
<evidence type="ECO:0000259" key="16">
    <source>
        <dbReference type="PROSITE" id="PS51066"/>
    </source>
</evidence>
<evidence type="ECO:0000256" key="7">
    <source>
        <dbReference type="ARBA" id="ARBA00022801"/>
    </source>
</evidence>
<evidence type="ECO:0000313" key="18">
    <source>
        <dbReference type="EMBL" id="MFD0929499.1"/>
    </source>
</evidence>
<gene>
    <name evidence="15 18" type="primary">mutM</name>
    <name evidence="15" type="synonym">fpg</name>
    <name evidence="18" type="ORF">ACFQ1T_06870</name>
</gene>
<dbReference type="PROSITE" id="PS51066">
    <property type="entry name" value="ZF_FPG_2"/>
    <property type="match status" value="1"/>
</dbReference>
<dbReference type="NCBIfam" id="TIGR00577">
    <property type="entry name" value="fpg"/>
    <property type="match status" value="1"/>
</dbReference>
<dbReference type="PANTHER" id="PTHR22993">
    <property type="entry name" value="FORMAMIDOPYRIMIDINE-DNA GLYCOSYLASE"/>
    <property type="match status" value="1"/>
</dbReference>
<evidence type="ECO:0000256" key="3">
    <source>
        <dbReference type="ARBA" id="ARBA00011245"/>
    </source>
</evidence>
<dbReference type="GO" id="GO:0008534">
    <property type="term" value="F:oxidized purine nucleobase lesion DNA N-glycosylase activity"/>
    <property type="evidence" value="ECO:0007669"/>
    <property type="project" value="UniProtKB-EC"/>
</dbReference>
<dbReference type="InterPro" id="IPR020629">
    <property type="entry name" value="FPG_Glyclase"/>
</dbReference>
<dbReference type="PANTHER" id="PTHR22993:SF9">
    <property type="entry name" value="FORMAMIDOPYRIMIDINE-DNA GLYCOSYLASE"/>
    <property type="match status" value="1"/>
</dbReference>
<keyword evidence="7 15" id="KW-0378">Hydrolase</keyword>
<evidence type="ECO:0000259" key="17">
    <source>
        <dbReference type="PROSITE" id="PS51068"/>
    </source>
</evidence>
<feature type="binding site" evidence="15">
    <location>
        <position position="155"/>
    </location>
    <ligand>
        <name>DNA</name>
        <dbReference type="ChEBI" id="CHEBI:16991"/>
    </ligand>
</feature>
<evidence type="ECO:0000256" key="10">
    <source>
        <dbReference type="ARBA" id="ARBA00023204"/>
    </source>
</evidence>
<dbReference type="GO" id="GO:0140078">
    <property type="term" value="F:class I DNA-(apurinic or apyrimidinic site) endonuclease activity"/>
    <property type="evidence" value="ECO:0007669"/>
    <property type="project" value="UniProtKB-EC"/>
</dbReference>
<feature type="active site" description="Proton donor" evidence="15">
    <location>
        <position position="3"/>
    </location>
</feature>
<dbReference type="Gene3D" id="1.10.8.50">
    <property type="match status" value="1"/>
</dbReference>
<evidence type="ECO:0000256" key="8">
    <source>
        <dbReference type="ARBA" id="ARBA00022833"/>
    </source>
</evidence>
<feature type="binding site" evidence="15">
    <location>
        <position position="94"/>
    </location>
    <ligand>
        <name>DNA</name>
        <dbReference type="ChEBI" id="CHEBI:16991"/>
    </ligand>
</feature>
<comment type="function">
    <text evidence="15">Involved in base excision repair of DNA damaged by oxidation or by mutagenic agents. Acts as DNA glycosylase that recognizes and removes damaged bases. Has a preference for oxidized purines, such as 7,8-dihydro-8-oxoguanine (8-oxoG). Has AP (apurinic/apyrimidinic) lyase activity and introduces nicks in the DNA strand. Cleaves the DNA backbone by beta-delta elimination to generate a single-strand break at the site of the removed base with both 3'- and 5'-phosphates.</text>
</comment>
<evidence type="ECO:0000256" key="1">
    <source>
        <dbReference type="ARBA" id="ARBA00001668"/>
    </source>
</evidence>
<reference evidence="19" key="1">
    <citation type="journal article" date="2019" name="Int. J. Syst. Evol. Microbiol.">
        <title>The Global Catalogue of Microorganisms (GCM) 10K type strain sequencing project: providing services to taxonomists for standard genome sequencing and annotation.</title>
        <authorList>
            <consortium name="The Broad Institute Genomics Platform"/>
            <consortium name="The Broad Institute Genome Sequencing Center for Infectious Disease"/>
            <person name="Wu L."/>
            <person name="Ma J."/>
        </authorList>
    </citation>
    <scope>NUCLEOTIDE SEQUENCE [LARGE SCALE GENOMIC DNA]</scope>
    <source>
        <strain evidence="19">CCUG 59685</strain>
    </source>
</reference>
<dbReference type="InterPro" id="IPR015886">
    <property type="entry name" value="H2TH_FPG"/>
</dbReference>
<sequence length="284" mass="31699">MPELPEVEVTRRGLLPVEGALIEQVTIRHHGLRWPIPADLPQHLQGQRLLKLTRRAKYILAEIGTDATAGVLLLHLGMSGRLCLLERDFPAEKHDHFDIRFTDGRVIRLRDPRRFGAVLWLGQDPLQHALLNRLGPEPLEAGFNAQYLYQQLHTRNAPIKTTIMDGHLVVGVGNIYASESLFRARIHPETPAKALTEAQCALLVQEIKATLQSALAAGGSSLRDFFGADGNPGYFQQTYTVYGRTGEPCRICARPIQNIRLGQRSTFYCAHCQPRPAELGLIKP</sequence>
<keyword evidence="4 15" id="KW-0479">Metal-binding</keyword>
<dbReference type="SUPFAM" id="SSF46946">
    <property type="entry name" value="S13-like H2TH domain"/>
    <property type="match status" value="1"/>
</dbReference>
<name>A0ABW3GFU7_9PROT</name>
<keyword evidence="5 15" id="KW-0227">DNA damage</keyword>
<evidence type="ECO:0000256" key="15">
    <source>
        <dbReference type="HAMAP-Rule" id="MF_00103"/>
    </source>
</evidence>
<dbReference type="InterPro" id="IPR000214">
    <property type="entry name" value="Znf_DNA_glyclase/AP_lyase"/>
</dbReference>
<evidence type="ECO:0000256" key="13">
    <source>
        <dbReference type="ARBA" id="ARBA00023295"/>
    </source>
</evidence>
<comment type="catalytic activity">
    <reaction evidence="14 15">
        <text>2'-deoxyribonucleotide-(2'-deoxyribose 5'-phosphate)-2'-deoxyribonucleotide-DNA = a 3'-end 2'-deoxyribonucleotide-(2,3-dehydro-2,3-deoxyribose 5'-phosphate)-DNA + a 5'-end 5'-phospho-2'-deoxyribonucleoside-DNA + H(+)</text>
        <dbReference type="Rhea" id="RHEA:66592"/>
        <dbReference type="Rhea" id="RHEA-COMP:13180"/>
        <dbReference type="Rhea" id="RHEA-COMP:16897"/>
        <dbReference type="Rhea" id="RHEA-COMP:17067"/>
        <dbReference type="ChEBI" id="CHEBI:15378"/>
        <dbReference type="ChEBI" id="CHEBI:136412"/>
        <dbReference type="ChEBI" id="CHEBI:157695"/>
        <dbReference type="ChEBI" id="CHEBI:167181"/>
        <dbReference type="EC" id="4.2.99.18"/>
    </reaction>
</comment>
<evidence type="ECO:0000256" key="4">
    <source>
        <dbReference type="ARBA" id="ARBA00022723"/>
    </source>
</evidence>
<feature type="domain" description="Formamidopyrimidine-DNA glycosylase catalytic" evidence="17">
    <location>
        <begin position="2"/>
        <end position="116"/>
    </location>
</feature>
<feature type="active site" description="Schiff-base intermediate with DNA" evidence="15">
    <location>
        <position position="2"/>
    </location>
</feature>
<feature type="active site" description="Proton donor; for beta-elimination activity" evidence="15">
    <location>
        <position position="57"/>
    </location>
</feature>
<dbReference type="SMART" id="SM00898">
    <property type="entry name" value="Fapy_DNA_glyco"/>
    <property type="match status" value="1"/>
</dbReference>
<dbReference type="SUPFAM" id="SSF57716">
    <property type="entry name" value="Glucocorticoid receptor-like (DNA-binding domain)"/>
    <property type="match status" value="1"/>
</dbReference>
<keyword evidence="13 15" id="KW-0326">Glycosidase</keyword>
<keyword evidence="12 15" id="KW-0511">Multifunctional enzyme</keyword>
<dbReference type="InterPro" id="IPR015887">
    <property type="entry name" value="DNA_glyclase_Znf_dom_DNA_BS"/>
</dbReference>
<evidence type="ECO:0000256" key="5">
    <source>
        <dbReference type="ARBA" id="ARBA00022763"/>
    </source>
</evidence>
<keyword evidence="8 15" id="KW-0862">Zinc</keyword>
<feature type="active site" description="Proton donor; for delta-elimination activity" evidence="15">
    <location>
        <position position="264"/>
    </location>
</feature>
<keyword evidence="11 15" id="KW-0456">Lyase</keyword>
<dbReference type="PROSITE" id="PS51068">
    <property type="entry name" value="FPG_CAT"/>
    <property type="match status" value="1"/>
</dbReference>
<dbReference type="Pfam" id="PF06827">
    <property type="entry name" value="zf-FPG_IleRS"/>
    <property type="match status" value="1"/>
</dbReference>
<dbReference type="InterPro" id="IPR035937">
    <property type="entry name" value="FPG_N"/>
</dbReference>
<dbReference type="Proteomes" id="UP001597106">
    <property type="component" value="Unassembled WGS sequence"/>
</dbReference>
<protein>
    <recommendedName>
        <fullName evidence="15">Formamidopyrimidine-DNA glycosylase</fullName>
        <shortName evidence="15">Fapy-DNA glycosylase</shortName>
        <ecNumber evidence="15">3.2.2.23</ecNumber>
    </recommendedName>
    <alternativeName>
        <fullName evidence="15">DNA-(apurinic or apyrimidinic site) lyase MutM</fullName>
        <shortName evidence="15">AP lyase MutM</shortName>
        <ecNumber evidence="15">4.2.99.18</ecNumber>
    </alternativeName>
</protein>
<keyword evidence="6 15" id="KW-0863">Zinc-finger</keyword>
<organism evidence="18 19">
    <name type="scientific">Methylophilus glucosoxydans</name>
    <dbReference type="NCBI Taxonomy" id="752553"/>
    <lineage>
        <taxon>Bacteria</taxon>
        <taxon>Pseudomonadati</taxon>
        <taxon>Pseudomonadota</taxon>
        <taxon>Betaproteobacteria</taxon>
        <taxon>Nitrosomonadales</taxon>
        <taxon>Methylophilaceae</taxon>
        <taxon>Methylophilus</taxon>
    </lineage>
</organism>
<feature type="binding site" evidence="15">
    <location>
        <position position="113"/>
    </location>
    <ligand>
        <name>DNA</name>
        <dbReference type="ChEBI" id="CHEBI:16991"/>
    </ligand>
</feature>
<dbReference type="Pfam" id="PF06831">
    <property type="entry name" value="H2TH"/>
    <property type="match status" value="1"/>
</dbReference>
<dbReference type="PROSITE" id="PS01242">
    <property type="entry name" value="ZF_FPG_1"/>
    <property type="match status" value="1"/>
</dbReference>
<keyword evidence="10 15" id="KW-0234">DNA repair</keyword>
<evidence type="ECO:0000256" key="14">
    <source>
        <dbReference type="ARBA" id="ARBA00044632"/>
    </source>
</evidence>
<dbReference type="RefSeq" id="WP_275356094.1">
    <property type="nucleotide sequence ID" value="NZ_JBHTJW010000002.1"/>
</dbReference>
<comment type="catalytic activity">
    <reaction evidence="1 15">
        <text>Hydrolysis of DNA containing ring-opened 7-methylguanine residues, releasing 2,6-diamino-4-hydroxy-5-(N-methyl)formamidopyrimidine.</text>
        <dbReference type="EC" id="3.2.2.23"/>
    </reaction>
</comment>
<dbReference type="CDD" id="cd08966">
    <property type="entry name" value="EcFpg-like_N"/>
    <property type="match status" value="1"/>
</dbReference>
<evidence type="ECO:0000256" key="6">
    <source>
        <dbReference type="ARBA" id="ARBA00022771"/>
    </source>
</evidence>
<dbReference type="SMART" id="SM01232">
    <property type="entry name" value="H2TH"/>
    <property type="match status" value="1"/>
</dbReference>
<dbReference type="Pfam" id="PF01149">
    <property type="entry name" value="Fapy_DNA_glyco"/>
    <property type="match status" value="1"/>
</dbReference>